<evidence type="ECO:0000256" key="3">
    <source>
        <dbReference type="ARBA" id="ARBA00023002"/>
    </source>
</evidence>
<gene>
    <name evidence="4" type="ORF">PV08_04161</name>
</gene>
<dbReference type="GO" id="GO:0005737">
    <property type="term" value="C:cytoplasm"/>
    <property type="evidence" value="ECO:0007669"/>
    <property type="project" value="TreeGrafter"/>
</dbReference>
<dbReference type="PRINTS" id="PR00081">
    <property type="entry name" value="GDHRDH"/>
</dbReference>
<evidence type="ECO:0000313" key="4">
    <source>
        <dbReference type="EMBL" id="KIW16970.1"/>
    </source>
</evidence>
<name>A0A0D2BEG3_9EURO</name>
<dbReference type="EMBL" id="KN847494">
    <property type="protein sequence ID" value="KIW16970.1"/>
    <property type="molecule type" value="Genomic_DNA"/>
</dbReference>
<dbReference type="HOGENOM" id="CLU_010194_13_2_1"/>
<dbReference type="InterPro" id="IPR020904">
    <property type="entry name" value="Sc_DH/Rdtase_CS"/>
</dbReference>
<dbReference type="VEuPathDB" id="FungiDB:PV08_04161"/>
<dbReference type="PROSITE" id="PS00061">
    <property type="entry name" value="ADH_SHORT"/>
    <property type="match status" value="1"/>
</dbReference>
<dbReference type="PANTHER" id="PTHR44229:SF4">
    <property type="entry name" value="15-HYDROXYPROSTAGLANDIN DEHYDROGENASE [NAD(+)]"/>
    <property type="match status" value="1"/>
</dbReference>
<dbReference type="Gene3D" id="3.40.50.720">
    <property type="entry name" value="NAD(P)-binding Rossmann-like Domain"/>
    <property type="match status" value="1"/>
</dbReference>
<reference evidence="4 5" key="1">
    <citation type="submission" date="2015-01" db="EMBL/GenBank/DDBJ databases">
        <title>The Genome Sequence of Exophiala spinifera CBS89968.</title>
        <authorList>
            <consortium name="The Broad Institute Genomics Platform"/>
            <person name="Cuomo C."/>
            <person name="de Hoog S."/>
            <person name="Gorbushina A."/>
            <person name="Stielow B."/>
            <person name="Teixiera M."/>
            <person name="Abouelleil A."/>
            <person name="Chapman S.B."/>
            <person name="Priest M."/>
            <person name="Young S.K."/>
            <person name="Wortman J."/>
            <person name="Nusbaum C."/>
            <person name="Birren B."/>
        </authorList>
    </citation>
    <scope>NUCLEOTIDE SEQUENCE [LARGE SCALE GENOMIC DNA]</scope>
    <source>
        <strain evidence="4 5">CBS 89968</strain>
    </source>
</reference>
<keyword evidence="3" id="KW-0560">Oxidoreductase</keyword>
<dbReference type="Pfam" id="PF00106">
    <property type="entry name" value="adh_short"/>
    <property type="match status" value="1"/>
</dbReference>
<keyword evidence="5" id="KW-1185">Reference proteome</keyword>
<dbReference type="RefSeq" id="XP_016237186.1">
    <property type="nucleotide sequence ID" value="XM_016378509.1"/>
</dbReference>
<accession>A0A0D2BEG3</accession>
<dbReference type="AlphaFoldDB" id="A0A0D2BEG3"/>
<dbReference type="GO" id="GO:0016616">
    <property type="term" value="F:oxidoreductase activity, acting on the CH-OH group of donors, NAD or NADP as acceptor"/>
    <property type="evidence" value="ECO:0007669"/>
    <property type="project" value="TreeGrafter"/>
</dbReference>
<dbReference type="STRING" id="91928.A0A0D2BEG3"/>
<evidence type="ECO:0000256" key="1">
    <source>
        <dbReference type="ARBA" id="ARBA00006484"/>
    </source>
</evidence>
<dbReference type="InterPro" id="IPR036291">
    <property type="entry name" value="NAD(P)-bd_dom_sf"/>
</dbReference>
<protein>
    <submittedName>
        <fullName evidence="4">Uncharacterized protein</fullName>
    </submittedName>
</protein>
<comment type="similarity">
    <text evidence="1">Belongs to the short-chain dehydrogenases/reductases (SDR) family.</text>
</comment>
<evidence type="ECO:0000256" key="2">
    <source>
        <dbReference type="ARBA" id="ARBA00022857"/>
    </source>
</evidence>
<dbReference type="Proteomes" id="UP000053328">
    <property type="component" value="Unassembled WGS sequence"/>
</dbReference>
<evidence type="ECO:0000313" key="5">
    <source>
        <dbReference type="Proteomes" id="UP000053328"/>
    </source>
</evidence>
<dbReference type="GeneID" id="27331244"/>
<dbReference type="OrthoDB" id="5296at2759"/>
<dbReference type="PANTHER" id="PTHR44229">
    <property type="entry name" value="15-HYDROXYPROSTAGLANDIN DEHYDROGENASE [NAD(+)]"/>
    <property type="match status" value="1"/>
</dbReference>
<proteinExistence type="inferred from homology"/>
<dbReference type="SUPFAM" id="SSF51735">
    <property type="entry name" value="NAD(P)-binding Rossmann-fold domains"/>
    <property type="match status" value="1"/>
</dbReference>
<keyword evidence="2" id="KW-0521">NADP</keyword>
<dbReference type="InterPro" id="IPR002347">
    <property type="entry name" value="SDR_fam"/>
</dbReference>
<sequence>MALPLLENKRALITGGGSGLSLALAKVLRARNVSILICDLSLHKEATTWLEETQNDSGPLVSFLRVDVTDWKQLEAAFQNFDDRFGGVPEIVVAGAGVYEASCPGFWDNKDQGSHYKLFDINLVHPIKLTRIAIRRMQRAHSRGVILHISSIVAQKPNVVLPLYAASKAGLSQFIRCMAPLEDMCAIRVVAVAPGIVDTPLFRDHPEAMKHIDMNKDFALPPSEVVKAMVALLTEEKYVGGTILEIGDIGQWRQVQILGDIGPQGRSTLPRSKAKSAVDLVKKALKADAGGRVPTSSL</sequence>
<organism evidence="4 5">
    <name type="scientific">Exophiala spinifera</name>
    <dbReference type="NCBI Taxonomy" id="91928"/>
    <lineage>
        <taxon>Eukaryota</taxon>
        <taxon>Fungi</taxon>
        <taxon>Dikarya</taxon>
        <taxon>Ascomycota</taxon>
        <taxon>Pezizomycotina</taxon>
        <taxon>Eurotiomycetes</taxon>
        <taxon>Chaetothyriomycetidae</taxon>
        <taxon>Chaetothyriales</taxon>
        <taxon>Herpotrichiellaceae</taxon>
        <taxon>Exophiala</taxon>
    </lineage>
</organism>